<accession>A0A7K1L7S7</accession>
<dbReference type="RefSeq" id="WP_312874785.1">
    <property type="nucleotide sequence ID" value="NZ_WOFH01000011.1"/>
</dbReference>
<evidence type="ECO:0000313" key="4">
    <source>
        <dbReference type="EMBL" id="MUN40363.1"/>
    </source>
</evidence>
<gene>
    <name evidence="4" type="ORF">GNZ18_27745</name>
</gene>
<protein>
    <submittedName>
        <fullName evidence="4">Thioesterase family protein</fullName>
    </submittedName>
</protein>
<organism evidence="4 5">
    <name type="scientific">Actinomadura litoris</name>
    <dbReference type="NCBI Taxonomy" id="2678616"/>
    <lineage>
        <taxon>Bacteria</taxon>
        <taxon>Bacillati</taxon>
        <taxon>Actinomycetota</taxon>
        <taxon>Actinomycetes</taxon>
        <taxon>Streptosporangiales</taxon>
        <taxon>Thermomonosporaceae</taxon>
        <taxon>Actinomadura</taxon>
    </lineage>
</organism>
<dbReference type="EMBL" id="WOFH01000011">
    <property type="protein sequence ID" value="MUN40363.1"/>
    <property type="molecule type" value="Genomic_DNA"/>
</dbReference>
<dbReference type="SUPFAM" id="SSF54637">
    <property type="entry name" value="Thioesterase/thiol ester dehydrase-isomerase"/>
    <property type="match status" value="2"/>
</dbReference>
<reference evidence="4 5" key="1">
    <citation type="submission" date="2019-11" db="EMBL/GenBank/DDBJ databases">
        <authorList>
            <person name="Cao P."/>
        </authorList>
    </citation>
    <scope>NUCLEOTIDE SEQUENCE [LARGE SCALE GENOMIC DNA]</scope>
    <source>
        <strain evidence="4 5">NEAU-AAG5</strain>
    </source>
</reference>
<dbReference type="InterPro" id="IPR049450">
    <property type="entry name" value="ACOT8-like_C"/>
</dbReference>
<comment type="caution">
    <text evidence="4">The sequence shown here is derived from an EMBL/GenBank/DDBJ whole genome shotgun (WGS) entry which is preliminary data.</text>
</comment>
<proteinExistence type="predicted"/>
<dbReference type="InterPro" id="IPR029069">
    <property type="entry name" value="HotDog_dom_sf"/>
</dbReference>
<evidence type="ECO:0000256" key="1">
    <source>
        <dbReference type="SAM" id="MobiDB-lite"/>
    </source>
</evidence>
<feature type="domain" description="Acyl-CoA thioesterase-like N-terminal HotDog" evidence="2">
    <location>
        <begin position="20"/>
        <end position="132"/>
    </location>
</feature>
<dbReference type="Proteomes" id="UP000432015">
    <property type="component" value="Unassembled WGS sequence"/>
</dbReference>
<feature type="compositionally biased region" description="Polar residues" evidence="1">
    <location>
        <begin position="53"/>
        <end position="62"/>
    </location>
</feature>
<feature type="region of interest" description="Disordered" evidence="1">
    <location>
        <begin position="42"/>
        <end position="80"/>
    </location>
</feature>
<dbReference type="AlphaFoldDB" id="A0A7K1L7S7"/>
<name>A0A7K1L7S7_9ACTN</name>
<dbReference type="Pfam" id="PF13622">
    <property type="entry name" value="4HBT_3"/>
    <property type="match status" value="1"/>
</dbReference>
<evidence type="ECO:0000259" key="3">
    <source>
        <dbReference type="Pfam" id="PF20789"/>
    </source>
</evidence>
<dbReference type="Pfam" id="PF20789">
    <property type="entry name" value="4HBT_3C"/>
    <property type="match status" value="1"/>
</dbReference>
<dbReference type="Gene3D" id="2.40.160.210">
    <property type="entry name" value="Acyl-CoA thioesterase, double hotdog domain"/>
    <property type="match status" value="1"/>
</dbReference>
<evidence type="ECO:0000259" key="2">
    <source>
        <dbReference type="Pfam" id="PF13622"/>
    </source>
</evidence>
<dbReference type="InterPro" id="IPR049449">
    <property type="entry name" value="TesB_ACOT8-like_N"/>
</dbReference>
<keyword evidence="5" id="KW-1185">Reference proteome</keyword>
<dbReference type="InterPro" id="IPR042171">
    <property type="entry name" value="Acyl-CoA_hotdog"/>
</dbReference>
<feature type="domain" description="Acyl-CoA thioesterase-like C-terminal" evidence="3">
    <location>
        <begin position="160"/>
        <end position="286"/>
    </location>
</feature>
<sequence length="292" mass="30504">MEAFYRPLGGGLFASTPATAGPWSPHAQHAGPVAGLLGHVLERHEPDSGGGTTRHTPQNDSNSGGGTTPHTPRNGPKPRTRIARVTVEILGPVPVAELAVTARVLRPGRRVALLEAEMTHAGRPVARATAWRILAAPERLPSVWHAPAPPPMPAAASPLVAWEGAHLDGYLSAMEWRVVEGALGRPGPGVVWARPRIPLVAGEADTPLVRALVLADSASGVGSQLDLSKWLIINTDLTVALHRDPVGEWLCMGAALHASALGSALCEATLADRDGDVGRVLQTLLVDELPSA</sequence>
<evidence type="ECO:0000313" key="5">
    <source>
        <dbReference type="Proteomes" id="UP000432015"/>
    </source>
</evidence>